<sequence length="151" mass="16241">MDPPPPPIPLLLVCILGFILEFLLNFFPLVSTLVVSSLSAHRVGSIDDPNVLPCVGNDAYSAAPPVYESSFSGLSILQQRSPIVKDDIVFERQSNLFALAIANVVLINIILSLALCANSIESIELYSAEQYPKGLVGGCMLSSGSCNFQIW</sequence>
<dbReference type="AlphaFoldDB" id="A0A9P0YZ61"/>
<dbReference type="EMBL" id="CAMAPE010000013">
    <property type="protein sequence ID" value="CAH9080825.1"/>
    <property type="molecule type" value="Genomic_DNA"/>
</dbReference>
<dbReference type="InterPro" id="IPR038389">
    <property type="entry name" value="PSMG2_sf"/>
</dbReference>
<feature type="transmembrane region" description="Helical" evidence="1">
    <location>
        <begin position="6"/>
        <end position="27"/>
    </location>
</feature>
<evidence type="ECO:0000256" key="1">
    <source>
        <dbReference type="SAM" id="Phobius"/>
    </source>
</evidence>
<evidence type="ECO:0000313" key="2">
    <source>
        <dbReference type="EMBL" id="CAH9080825.1"/>
    </source>
</evidence>
<dbReference type="Proteomes" id="UP001152484">
    <property type="component" value="Unassembled WGS sequence"/>
</dbReference>
<comment type="caution">
    <text evidence="2">The sequence shown here is derived from an EMBL/GenBank/DDBJ whole genome shotgun (WGS) entry which is preliminary data.</text>
</comment>
<name>A0A9P0YZ61_CUSEU</name>
<keyword evidence="3" id="KW-1185">Reference proteome</keyword>
<reference evidence="2" key="1">
    <citation type="submission" date="2022-07" db="EMBL/GenBank/DDBJ databases">
        <authorList>
            <person name="Macas J."/>
            <person name="Novak P."/>
            <person name="Neumann P."/>
        </authorList>
    </citation>
    <scope>NUCLEOTIDE SEQUENCE</scope>
</reference>
<dbReference type="Gene3D" id="3.40.50.10900">
    <property type="entry name" value="PAC-like subunit"/>
    <property type="match status" value="1"/>
</dbReference>
<dbReference type="OrthoDB" id="1723222at2759"/>
<gene>
    <name evidence="2" type="ORF">CEURO_LOCUS7665</name>
</gene>
<evidence type="ECO:0000313" key="3">
    <source>
        <dbReference type="Proteomes" id="UP001152484"/>
    </source>
</evidence>
<protein>
    <submittedName>
        <fullName evidence="2">Uncharacterized protein</fullName>
    </submittedName>
</protein>
<proteinExistence type="predicted"/>
<keyword evidence="1" id="KW-0472">Membrane</keyword>
<keyword evidence="1" id="KW-1133">Transmembrane helix</keyword>
<keyword evidence="1" id="KW-0812">Transmembrane</keyword>
<feature type="transmembrane region" description="Helical" evidence="1">
    <location>
        <begin position="96"/>
        <end position="115"/>
    </location>
</feature>
<organism evidence="2 3">
    <name type="scientific">Cuscuta europaea</name>
    <name type="common">European dodder</name>
    <dbReference type="NCBI Taxonomy" id="41803"/>
    <lineage>
        <taxon>Eukaryota</taxon>
        <taxon>Viridiplantae</taxon>
        <taxon>Streptophyta</taxon>
        <taxon>Embryophyta</taxon>
        <taxon>Tracheophyta</taxon>
        <taxon>Spermatophyta</taxon>
        <taxon>Magnoliopsida</taxon>
        <taxon>eudicotyledons</taxon>
        <taxon>Gunneridae</taxon>
        <taxon>Pentapetalae</taxon>
        <taxon>asterids</taxon>
        <taxon>lamiids</taxon>
        <taxon>Solanales</taxon>
        <taxon>Convolvulaceae</taxon>
        <taxon>Cuscuteae</taxon>
        <taxon>Cuscuta</taxon>
        <taxon>Cuscuta subgen. Cuscuta</taxon>
    </lineage>
</organism>
<accession>A0A9P0YZ61</accession>